<protein>
    <recommendedName>
        <fullName evidence="3">F-box domain-containing protein</fullName>
    </recommendedName>
</protein>
<dbReference type="EMBL" id="FWEW01003531">
    <property type="protein sequence ID" value="SLM39584.1"/>
    <property type="molecule type" value="Genomic_DNA"/>
</dbReference>
<dbReference type="AlphaFoldDB" id="A0A1W5D8Z0"/>
<dbReference type="PANTHER" id="PTHR42085">
    <property type="entry name" value="F-BOX DOMAIN-CONTAINING PROTEIN"/>
    <property type="match status" value="1"/>
</dbReference>
<evidence type="ECO:0000313" key="1">
    <source>
        <dbReference type="EMBL" id="SLM39584.1"/>
    </source>
</evidence>
<organism evidence="1 2">
    <name type="scientific">Lasallia pustulata</name>
    <dbReference type="NCBI Taxonomy" id="136370"/>
    <lineage>
        <taxon>Eukaryota</taxon>
        <taxon>Fungi</taxon>
        <taxon>Dikarya</taxon>
        <taxon>Ascomycota</taxon>
        <taxon>Pezizomycotina</taxon>
        <taxon>Lecanoromycetes</taxon>
        <taxon>OSLEUM clade</taxon>
        <taxon>Umbilicariomycetidae</taxon>
        <taxon>Umbilicariales</taxon>
        <taxon>Umbilicariaceae</taxon>
        <taxon>Lasallia</taxon>
    </lineage>
</organism>
<name>A0A1W5D8Z0_9LECA</name>
<dbReference type="InterPro" id="IPR038883">
    <property type="entry name" value="AN11006-like"/>
</dbReference>
<proteinExistence type="predicted"/>
<accession>A0A1W5D8Z0</accession>
<evidence type="ECO:0000313" key="2">
    <source>
        <dbReference type="Proteomes" id="UP000192927"/>
    </source>
</evidence>
<sequence>MDSSISSLSERVKPTPAHFRFFDLPTELRLKILGMVLLLDQTIDLEPLNYRRIAPRFEIFFTSRKMHEEAYPIFYGGHTFRIFPTHGRFFGNMVIPLVARLSPRYRAALLSLELHLGPGWSNPPKSWRVDDRLGLEEMTAVRSLKVFIQCDPSHDVFKGFRVDKDFFTDFSSDIFGDIIYRLPVLEEIRFDAWSSVSKDAPLMTRLLIEARSNSKRIAWGPERGWDNEFGRVIDEYENLYLSPQLSSA</sequence>
<keyword evidence="2" id="KW-1185">Reference proteome</keyword>
<dbReference type="Proteomes" id="UP000192927">
    <property type="component" value="Unassembled WGS sequence"/>
</dbReference>
<evidence type="ECO:0008006" key="3">
    <source>
        <dbReference type="Google" id="ProtNLM"/>
    </source>
</evidence>
<reference evidence="2" key="1">
    <citation type="submission" date="2017-03" db="EMBL/GenBank/DDBJ databases">
        <authorList>
            <person name="Sharma R."/>
            <person name="Thines M."/>
        </authorList>
    </citation>
    <scope>NUCLEOTIDE SEQUENCE [LARGE SCALE GENOMIC DNA]</scope>
</reference>
<dbReference type="PANTHER" id="PTHR42085:SF2">
    <property type="entry name" value="F-BOX DOMAIN-CONTAINING PROTEIN"/>
    <property type="match status" value="1"/>
</dbReference>